<evidence type="ECO:0008006" key="4">
    <source>
        <dbReference type="Google" id="ProtNLM"/>
    </source>
</evidence>
<accession>A0ABT0UXZ0</accession>
<dbReference type="PROSITE" id="PS51257">
    <property type="entry name" value="PROKAR_LIPOPROTEIN"/>
    <property type="match status" value="1"/>
</dbReference>
<reference evidence="2" key="1">
    <citation type="submission" date="2022-06" db="EMBL/GenBank/DDBJ databases">
        <title>Genome public.</title>
        <authorList>
            <person name="Sun Q."/>
        </authorList>
    </citation>
    <scope>NUCLEOTIDE SEQUENCE</scope>
    <source>
        <strain evidence="2">CWNU-1</strain>
    </source>
</reference>
<organism evidence="2 3">
    <name type="scientific">Streptomyces albipurpureus</name>
    <dbReference type="NCBI Taxonomy" id="2897419"/>
    <lineage>
        <taxon>Bacteria</taxon>
        <taxon>Bacillati</taxon>
        <taxon>Actinomycetota</taxon>
        <taxon>Actinomycetes</taxon>
        <taxon>Kitasatosporales</taxon>
        <taxon>Streptomycetaceae</taxon>
        <taxon>Streptomyces</taxon>
    </lineage>
</organism>
<dbReference type="EMBL" id="JAMQAW010000057">
    <property type="protein sequence ID" value="MCM2393111.1"/>
    <property type="molecule type" value="Genomic_DNA"/>
</dbReference>
<proteinExistence type="predicted"/>
<gene>
    <name evidence="2" type="ORF">NBG84_33360</name>
</gene>
<feature type="region of interest" description="Disordered" evidence="1">
    <location>
        <begin position="100"/>
        <end position="125"/>
    </location>
</feature>
<dbReference type="Proteomes" id="UP001431429">
    <property type="component" value="Unassembled WGS sequence"/>
</dbReference>
<evidence type="ECO:0000256" key="1">
    <source>
        <dbReference type="SAM" id="MobiDB-lite"/>
    </source>
</evidence>
<keyword evidence="3" id="KW-1185">Reference proteome</keyword>
<comment type="caution">
    <text evidence="2">The sequence shown here is derived from an EMBL/GenBank/DDBJ whole genome shotgun (WGS) entry which is preliminary data.</text>
</comment>
<name>A0ABT0UXZ0_9ACTN</name>
<protein>
    <recommendedName>
        <fullName evidence="4">Lipoprotein</fullName>
    </recommendedName>
</protein>
<dbReference type="RefSeq" id="WP_250923422.1">
    <property type="nucleotide sequence ID" value="NZ_JAMQAW010000057.1"/>
</dbReference>
<evidence type="ECO:0000313" key="2">
    <source>
        <dbReference type="EMBL" id="MCM2393111.1"/>
    </source>
</evidence>
<sequence>MNHTRRTVNRLAAVSVVVGLLTAGCTTGQGSRGTDDDRYPYWEKGAGASDAVEFMNLELPQSATQVKGAVRVQPQERVYLLSFLTSEETAESIADDLRSEHPLKADPDTDSLSGDGFEHLGLTSPQDIKGVRTTGVCPPCVGDERRSNVQGMEIHVGQDSGDRVRVYLAAY</sequence>
<evidence type="ECO:0000313" key="3">
    <source>
        <dbReference type="Proteomes" id="UP001431429"/>
    </source>
</evidence>